<reference evidence="2 3" key="1">
    <citation type="submission" date="2008-11" db="EMBL/GenBank/DDBJ databases">
        <title>Draft genome sequence of Bacteroides pectinophilus (ATCC 43243).</title>
        <authorList>
            <person name="Sudarsanam P."/>
            <person name="Ley R."/>
            <person name="Guruge J."/>
            <person name="Turnbaugh P.J."/>
            <person name="Mahowald M."/>
            <person name="Liep D."/>
            <person name="Gordon J."/>
        </authorList>
    </citation>
    <scope>NUCLEOTIDE SEQUENCE [LARGE SCALE GENOMIC DNA]</scope>
    <source>
        <strain evidence="2 3">ATCC 43243</strain>
    </source>
</reference>
<name>B7AV90_9FIRM</name>
<keyword evidence="1" id="KW-1133">Transmembrane helix</keyword>
<keyword evidence="1" id="KW-0812">Transmembrane</keyword>
<reference evidence="2 3" key="2">
    <citation type="submission" date="2008-11" db="EMBL/GenBank/DDBJ databases">
        <authorList>
            <person name="Fulton L."/>
            <person name="Clifton S."/>
            <person name="Fulton B."/>
            <person name="Xu J."/>
            <person name="Minx P."/>
            <person name="Pepin K.H."/>
            <person name="Johnson M."/>
            <person name="Bhonagiri V."/>
            <person name="Nash W.E."/>
            <person name="Mardis E.R."/>
            <person name="Wilson R.K."/>
        </authorList>
    </citation>
    <scope>NUCLEOTIDE SEQUENCE [LARGE SCALE GENOMIC DNA]</scope>
    <source>
        <strain evidence="2 3">ATCC 43243</strain>
    </source>
</reference>
<dbReference type="HOGENOM" id="CLU_197468_2_0_9"/>
<evidence type="ECO:0000313" key="2">
    <source>
        <dbReference type="EMBL" id="EEC56131.1"/>
    </source>
</evidence>
<gene>
    <name evidence="2" type="ORF">BACPEC_02638</name>
</gene>
<evidence type="ECO:0000313" key="3">
    <source>
        <dbReference type="Proteomes" id="UP000003136"/>
    </source>
</evidence>
<feature type="transmembrane region" description="Helical" evidence="1">
    <location>
        <begin position="6"/>
        <end position="24"/>
    </location>
</feature>
<dbReference type="Pfam" id="PF12669">
    <property type="entry name" value="FeoB_associated"/>
    <property type="match status" value="1"/>
</dbReference>
<dbReference type="Proteomes" id="UP000003136">
    <property type="component" value="Unassembled WGS sequence"/>
</dbReference>
<keyword evidence="3" id="KW-1185">Reference proteome</keyword>
<organism evidence="2 3">
    <name type="scientific">[Bacteroides] pectinophilus ATCC 43243</name>
    <dbReference type="NCBI Taxonomy" id="483218"/>
    <lineage>
        <taxon>Bacteria</taxon>
        <taxon>Bacillati</taxon>
        <taxon>Bacillota</taxon>
        <taxon>Clostridia</taxon>
        <taxon>Eubacteriales</taxon>
    </lineage>
</organism>
<dbReference type="AlphaFoldDB" id="B7AV90"/>
<evidence type="ECO:0008006" key="4">
    <source>
        <dbReference type="Google" id="ProtNLM"/>
    </source>
</evidence>
<keyword evidence="1" id="KW-0472">Membrane</keyword>
<dbReference type="STRING" id="483218.BACPEC_02638"/>
<sequence length="47" mass="4591">MTIGTIGVLAGLIAVVGVILAGMISDRKKGKSSCTGNCSSCGGHCSH</sequence>
<comment type="caution">
    <text evidence="2">The sequence shown here is derived from an EMBL/GenBank/DDBJ whole genome shotgun (WGS) entry which is preliminary data.</text>
</comment>
<proteinExistence type="predicted"/>
<dbReference type="EMBL" id="ABVQ01000037">
    <property type="protein sequence ID" value="EEC56131.1"/>
    <property type="molecule type" value="Genomic_DNA"/>
</dbReference>
<accession>B7AV90</accession>
<evidence type="ECO:0000256" key="1">
    <source>
        <dbReference type="SAM" id="Phobius"/>
    </source>
</evidence>
<protein>
    <recommendedName>
        <fullName evidence="4">FeoB-associated Cys-rich membrane protein</fullName>
    </recommendedName>
</protein>